<dbReference type="GO" id="GO:0005813">
    <property type="term" value="C:centrosome"/>
    <property type="evidence" value="ECO:0007669"/>
    <property type="project" value="TreeGrafter"/>
</dbReference>
<dbReference type="InterPro" id="IPR027417">
    <property type="entry name" value="P-loop_NTPase"/>
</dbReference>
<reference evidence="1 2" key="1">
    <citation type="submission" date="2024-04" db="EMBL/GenBank/DDBJ databases">
        <authorList>
            <consortium name="Genoscope - CEA"/>
            <person name="William W."/>
        </authorList>
    </citation>
    <scope>NUCLEOTIDE SEQUENCE [LARGE SCALE GENOMIC DNA]</scope>
</reference>
<evidence type="ECO:0000313" key="2">
    <source>
        <dbReference type="Proteomes" id="UP001497497"/>
    </source>
</evidence>
<evidence type="ECO:0000313" key="1">
    <source>
        <dbReference type="EMBL" id="CAL1540828.1"/>
    </source>
</evidence>
<dbReference type="PANTHER" id="PTHR46644:SF2">
    <property type="entry name" value="DNA REPAIR PROTEIN XRCC2"/>
    <property type="match status" value="1"/>
</dbReference>
<dbReference type="GO" id="GO:0000400">
    <property type="term" value="F:four-way junction DNA binding"/>
    <property type="evidence" value="ECO:0007669"/>
    <property type="project" value="TreeGrafter"/>
</dbReference>
<sequence>MVDLKMQRKTETGTQLLARLSTRVDLSGLDPLVFGSSPNSPQSLDCKLIEISGLEGIGKTELALHYIARTCLPCQWKGLALGGLGAKVTVIDTEFKFSVLRLAIVIECLVLRYVSENKLDSTKPQEIKKTSEDISLTNGLDRDSGESDGKLSKVTNISKNELEIPDFDIKNNGSKSVITPHDMENIVHDALERVDVMKVTSSQQLVVSLLSLEQRLSCDPQVALIVIDSISAFYWMDQAFESSMAAIVQTILRCRSEFGVSFLLIKSLLINPKKRKWEMEGGDCSESSRSDSVEFLGRHWASLSMRKIILSESTSSPGRRQFLARCPEWSAGRHLSFVEDCLLLVL</sequence>
<dbReference type="EMBL" id="CAXITT010000401">
    <property type="protein sequence ID" value="CAL1540828.1"/>
    <property type="molecule type" value="Genomic_DNA"/>
</dbReference>
<dbReference type="InterPro" id="IPR030547">
    <property type="entry name" value="XRCC2"/>
</dbReference>
<evidence type="ECO:0008006" key="3">
    <source>
        <dbReference type="Google" id="ProtNLM"/>
    </source>
</evidence>
<dbReference type="GO" id="GO:0033063">
    <property type="term" value="C:Rad51B-Rad51C-Rad51D-XRCC2 complex"/>
    <property type="evidence" value="ECO:0007669"/>
    <property type="project" value="InterPro"/>
</dbReference>
<keyword evidence="2" id="KW-1185">Reference proteome</keyword>
<dbReference type="GO" id="GO:0005657">
    <property type="term" value="C:replication fork"/>
    <property type="evidence" value="ECO:0007669"/>
    <property type="project" value="InterPro"/>
</dbReference>
<dbReference type="PANTHER" id="PTHR46644">
    <property type="entry name" value="DNA REPAIR PROTEIN XRCC2"/>
    <property type="match status" value="1"/>
</dbReference>
<dbReference type="AlphaFoldDB" id="A0AAV2I2P6"/>
<dbReference type="GO" id="GO:0042148">
    <property type="term" value="P:DNA strand invasion"/>
    <property type="evidence" value="ECO:0007669"/>
    <property type="project" value="TreeGrafter"/>
</dbReference>
<dbReference type="Proteomes" id="UP001497497">
    <property type="component" value="Unassembled WGS sequence"/>
</dbReference>
<comment type="caution">
    <text evidence="1">The sequence shown here is derived from an EMBL/GenBank/DDBJ whole genome shotgun (WGS) entry which is preliminary data.</text>
</comment>
<gene>
    <name evidence="1" type="ORF">GSLYS_00014477001</name>
</gene>
<protein>
    <recommendedName>
        <fullName evidence="3">RecA family profile 1 domain-containing protein</fullName>
    </recommendedName>
</protein>
<dbReference type="SUPFAM" id="SSF52540">
    <property type="entry name" value="P-loop containing nucleoside triphosphate hydrolases"/>
    <property type="match status" value="1"/>
</dbReference>
<dbReference type="GO" id="GO:0000724">
    <property type="term" value="P:double-strand break repair via homologous recombination"/>
    <property type="evidence" value="ECO:0007669"/>
    <property type="project" value="InterPro"/>
</dbReference>
<accession>A0AAV2I2P6</accession>
<name>A0AAV2I2P6_LYMST</name>
<organism evidence="1 2">
    <name type="scientific">Lymnaea stagnalis</name>
    <name type="common">Great pond snail</name>
    <name type="synonym">Helix stagnalis</name>
    <dbReference type="NCBI Taxonomy" id="6523"/>
    <lineage>
        <taxon>Eukaryota</taxon>
        <taxon>Metazoa</taxon>
        <taxon>Spiralia</taxon>
        <taxon>Lophotrochozoa</taxon>
        <taxon>Mollusca</taxon>
        <taxon>Gastropoda</taxon>
        <taxon>Heterobranchia</taxon>
        <taxon>Euthyneura</taxon>
        <taxon>Panpulmonata</taxon>
        <taxon>Hygrophila</taxon>
        <taxon>Lymnaeoidea</taxon>
        <taxon>Lymnaeidae</taxon>
        <taxon>Lymnaea</taxon>
    </lineage>
</organism>
<proteinExistence type="predicted"/>
<dbReference type="Gene3D" id="3.40.50.300">
    <property type="entry name" value="P-loop containing nucleotide triphosphate hydrolases"/>
    <property type="match status" value="1"/>
</dbReference>